<comment type="caution">
    <text evidence="5">The sequence shown here is derived from an EMBL/GenBank/DDBJ whole genome shotgun (WGS) entry which is preliminary data.</text>
</comment>
<organism evidence="5 6">
    <name type="scientific">Steinernema hermaphroditum</name>
    <dbReference type="NCBI Taxonomy" id="289476"/>
    <lineage>
        <taxon>Eukaryota</taxon>
        <taxon>Metazoa</taxon>
        <taxon>Ecdysozoa</taxon>
        <taxon>Nematoda</taxon>
        <taxon>Chromadorea</taxon>
        <taxon>Rhabditida</taxon>
        <taxon>Tylenchina</taxon>
        <taxon>Panagrolaimomorpha</taxon>
        <taxon>Strongyloidoidea</taxon>
        <taxon>Steinernematidae</taxon>
        <taxon>Steinernema</taxon>
    </lineage>
</organism>
<evidence type="ECO:0000256" key="1">
    <source>
        <dbReference type="ARBA" id="ARBA00006217"/>
    </source>
</evidence>
<dbReference type="PANTHER" id="PTHR11002">
    <property type="entry name" value="CARBONIC ANHYDRASE"/>
    <property type="match status" value="1"/>
</dbReference>
<feature type="region of interest" description="Disordered" evidence="4">
    <location>
        <begin position="95"/>
        <end position="120"/>
    </location>
</feature>
<dbReference type="SMART" id="SM00947">
    <property type="entry name" value="Pro_CA"/>
    <property type="match status" value="1"/>
</dbReference>
<evidence type="ECO:0000313" key="5">
    <source>
        <dbReference type="EMBL" id="KAK0398561.1"/>
    </source>
</evidence>
<comment type="similarity">
    <text evidence="1">Belongs to the beta-class carbonic anhydrase family.</text>
</comment>
<evidence type="ECO:0000313" key="6">
    <source>
        <dbReference type="Proteomes" id="UP001175271"/>
    </source>
</evidence>
<comment type="similarity">
    <text evidence="2">Belongs to the complex I NDUFA12 subunit family.</text>
</comment>
<name>A0AA39H4F1_9BILA</name>
<protein>
    <recommendedName>
        <fullName evidence="7">Carbonic anhydrase</fullName>
    </recommendedName>
</protein>
<accession>A0AA39H4F1</accession>
<dbReference type="AlphaFoldDB" id="A0AA39H4F1"/>
<dbReference type="EMBL" id="JAUCMV010000005">
    <property type="protein sequence ID" value="KAK0398561.1"/>
    <property type="molecule type" value="Genomic_DNA"/>
</dbReference>
<dbReference type="Pfam" id="PF05071">
    <property type="entry name" value="NDUFA12"/>
    <property type="match status" value="1"/>
</dbReference>
<dbReference type="InterPro" id="IPR036874">
    <property type="entry name" value="Carbonic_anhydrase_sf"/>
</dbReference>
<dbReference type="Gene3D" id="3.40.1050.10">
    <property type="entry name" value="Carbonic anhydrase"/>
    <property type="match status" value="1"/>
</dbReference>
<feature type="binding site" evidence="3">
    <location>
        <position position="249"/>
    </location>
    <ligand>
        <name>Zn(2+)</name>
        <dbReference type="ChEBI" id="CHEBI:29105"/>
    </ligand>
</feature>
<dbReference type="InterPro" id="IPR007763">
    <property type="entry name" value="NDUFA12"/>
</dbReference>
<feature type="binding site" evidence="3">
    <location>
        <position position="252"/>
    </location>
    <ligand>
        <name>Zn(2+)</name>
        <dbReference type="ChEBI" id="CHEBI:29105"/>
    </ligand>
</feature>
<evidence type="ECO:0000256" key="2">
    <source>
        <dbReference type="ARBA" id="ARBA00007355"/>
    </source>
</evidence>
<dbReference type="Proteomes" id="UP001175271">
    <property type="component" value="Unassembled WGS sequence"/>
</dbReference>
<dbReference type="Pfam" id="PF00484">
    <property type="entry name" value="Pro_CA"/>
    <property type="match status" value="1"/>
</dbReference>
<keyword evidence="6" id="KW-1185">Reference proteome</keyword>
<comment type="cofactor">
    <cofactor evidence="3">
        <name>Zn(2+)</name>
        <dbReference type="ChEBI" id="CHEBI:29105"/>
    </cofactor>
    <text evidence="3">Binds 1 zinc ion per subunit.</text>
</comment>
<gene>
    <name evidence="5" type="ORF">QR680_002646</name>
</gene>
<feature type="binding site" evidence="3">
    <location>
        <position position="182"/>
    </location>
    <ligand>
        <name>Zn(2+)</name>
        <dbReference type="ChEBI" id="CHEBI:29105"/>
    </ligand>
</feature>
<reference evidence="5" key="1">
    <citation type="submission" date="2023-06" db="EMBL/GenBank/DDBJ databases">
        <title>Genomic analysis of the entomopathogenic nematode Steinernema hermaphroditum.</title>
        <authorList>
            <person name="Schwarz E.M."/>
            <person name="Heppert J.K."/>
            <person name="Baniya A."/>
            <person name="Schwartz H.T."/>
            <person name="Tan C.-H."/>
            <person name="Antoshechkin I."/>
            <person name="Sternberg P.W."/>
            <person name="Goodrich-Blair H."/>
            <person name="Dillman A.R."/>
        </authorList>
    </citation>
    <scope>NUCLEOTIDE SEQUENCE</scope>
    <source>
        <strain evidence="5">PS9179</strain>
        <tissue evidence="5">Whole animal</tissue>
    </source>
</reference>
<dbReference type="GO" id="GO:0045271">
    <property type="term" value="C:respiratory chain complex I"/>
    <property type="evidence" value="ECO:0007669"/>
    <property type="project" value="InterPro"/>
</dbReference>
<evidence type="ECO:0000256" key="4">
    <source>
        <dbReference type="SAM" id="MobiDB-lite"/>
    </source>
</evidence>
<feature type="binding site" evidence="3">
    <location>
        <position position="184"/>
    </location>
    <ligand>
        <name>Zn(2+)</name>
        <dbReference type="ChEBI" id="CHEBI:29105"/>
    </ligand>
</feature>
<dbReference type="GO" id="GO:0008270">
    <property type="term" value="F:zinc ion binding"/>
    <property type="evidence" value="ECO:0007669"/>
    <property type="project" value="InterPro"/>
</dbReference>
<dbReference type="InterPro" id="IPR001765">
    <property type="entry name" value="Carbonic_anhydrase"/>
</dbReference>
<keyword evidence="3" id="KW-0862">Zinc</keyword>
<dbReference type="SUPFAM" id="SSF53056">
    <property type="entry name" value="beta-carbonic anhydrase, cab"/>
    <property type="match status" value="1"/>
</dbReference>
<dbReference type="GO" id="GO:0004089">
    <property type="term" value="F:carbonate dehydratase activity"/>
    <property type="evidence" value="ECO:0007669"/>
    <property type="project" value="InterPro"/>
</dbReference>
<evidence type="ECO:0000256" key="3">
    <source>
        <dbReference type="PIRSR" id="PIRSR601765-1"/>
    </source>
</evidence>
<sequence>MSRPGAWGRVWNLLTKSLIDAPPKKYIAEDSFGNKFYEFQKSRSNITRGYDPPASGQQHAPTIEWESWLKGTRRFPPSEEEIFLNRRRQQAQALQDTVTEKRAPHIGTTGKGFADIDRPKQFPKYDDLETTPGAKPGSGTGDHLVTIDHKRCKHDAWPAQDLVKQFEQIRDNPNPTAVFFTCMDSRMLPARFTQSQVGDMFVVRNSGNMIPHAQNYGMSGFEVSVTTEPAALELAVKRGGIKHVIVCGHADCKAINTLFNLHQCPKNFDPESPMDHWLRRHGFTSIQKLENRLKSDPEKPLTFLSDFPYFSFEAVIDAKNEFNVEDKLSQINTLQQLENIASHGFLREFLESGTVNLHAMWFDIYTGNMFMFSKPRKMFVLVDEESVEGLIQEVDPSSGSTSP</sequence>
<dbReference type="PANTHER" id="PTHR11002:SF69">
    <property type="entry name" value="CARBONIC ANHYDRASE"/>
    <property type="match status" value="1"/>
</dbReference>
<proteinExistence type="inferred from homology"/>
<keyword evidence="3" id="KW-0479">Metal-binding</keyword>
<evidence type="ECO:0008006" key="7">
    <source>
        <dbReference type="Google" id="ProtNLM"/>
    </source>
</evidence>